<dbReference type="PATRIC" id="fig|1265816.5.peg.2910"/>
<comment type="caution">
    <text evidence="2">The sequence shown here is derived from an EMBL/GenBank/DDBJ whole genome shotgun (WGS) entry which is preliminary data.</text>
</comment>
<gene>
    <name evidence="2" type="ORF">PRIP_14732</name>
</gene>
<dbReference type="EMBL" id="AODL01000030">
    <property type="protein sequence ID" value="EUJ42918.1"/>
    <property type="molecule type" value="Genomic_DNA"/>
</dbReference>
<accession>W7DCB4</accession>
<evidence type="ECO:0000256" key="1">
    <source>
        <dbReference type="SAM" id="Phobius"/>
    </source>
</evidence>
<evidence type="ECO:0000313" key="2">
    <source>
        <dbReference type="EMBL" id="EUJ42918.1"/>
    </source>
</evidence>
<feature type="transmembrane region" description="Helical" evidence="1">
    <location>
        <begin position="167"/>
        <end position="184"/>
    </location>
</feature>
<dbReference type="RefSeq" id="WP_036101768.1">
    <property type="nucleotide sequence ID" value="NZ_AODL01000030.1"/>
</dbReference>
<name>W7DCB4_9LIST</name>
<feature type="transmembrane region" description="Helical" evidence="1">
    <location>
        <begin position="50"/>
        <end position="71"/>
    </location>
</feature>
<proteinExistence type="predicted"/>
<reference evidence="2 3" key="1">
    <citation type="journal article" date="2014" name="Int. J. Syst. Evol. Microbiol.">
        <title>Listeria floridensis sp. nov., Listeria aquatica sp. nov., Listeria cornellensis sp. nov., Listeria riparia sp. nov. and Listeria grandensis sp. nov., from agricultural and natural environments.</title>
        <authorList>
            <person name="den Bakker H.C."/>
            <person name="Warchocki S."/>
            <person name="Wright E.M."/>
            <person name="Allred A.F."/>
            <person name="Ahlstrom C."/>
            <person name="Manuel C.S."/>
            <person name="Stasiewicz M.J."/>
            <person name="Burrell A."/>
            <person name="Roof S."/>
            <person name="Strawn L."/>
            <person name="Fortes E.D."/>
            <person name="Nightingale K.K."/>
            <person name="Kephart D."/>
            <person name="Wiedmann M."/>
        </authorList>
    </citation>
    <scope>NUCLEOTIDE SEQUENCE [LARGE SCALE GENOMIC DNA]</scope>
    <source>
        <strain evidence="2 3">FSL S10-1204</strain>
    </source>
</reference>
<feature type="transmembrane region" description="Helical" evidence="1">
    <location>
        <begin position="102"/>
        <end position="120"/>
    </location>
</feature>
<organism evidence="2 3">
    <name type="scientific">Listeria riparia FSL S10-1204</name>
    <dbReference type="NCBI Taxonomy" id="1265816"/>
    <lineage>
        <taxon>Bacteria</taxon>
        <taxon>Bacillati</taxon>
        <taxon>Bacillota</taxon>
        <taxon>Bacilli</taxon>
        <taxon>Bacillales</taxon>
        <taxon>Listeriaceae</taxon>
        <taxon>Listeria</taxon>
    </lineage>
</organism>
<keyword evidence="1" id="KW-0812">Transmembrane</keyword>
<dbReference type="Proteomes" id="UP000019248">
    <property type="component" value="Unassembled WGS sequence"/>
</dbReference>
<keyword evidence="3" id="KW-1185">Reference proteome</keyword>
<dbReference type="AlphaFoldDB" id="W7DCB4"/>
<protein>
    <submittedName>
        <fullName evidence="2">Uncharacterized protein</fullName>
    </submittedName>
</protein>
<feature type="transmembrane region" description="Helical" evidence="1">
    <location>
        <begin position="140"/>
        <end position="161"/>
    </location>
</feature>
<keyword evidence="1" id="KW-1133">Transmembrane helix</keyword>
<evidence type="ECO:0000313" key="3">
    <source>
        <dbReference type="Proteomes" id="UP000019248"/>
    </source>
</evidence>
<keyword evidence="1" id="KW-0472">Membrane</keyword>
<sequence>MTEKKQGLTKKIEVMQQKFKTFLDSAKGHLKQKEVHQILRYSTLFGARKCLVWICNVGLFLLCYLAVLQFLKLVPGILVEHMELSQKQAQQVADVAGVLQNFYLTLVMSGWALYWIVRFLKWTEGAGSVWTNAKTHESMLFGTMMPYFTGAILFIMGTPVLKIYSDYLIGWMALAILCIVLKWIERWYVSRIQRSIFQDKQKERTLYTDSWQHLLEQEKVFLSVSSSWQPYIEEISSSLTKHKVCKAASNIQASFIKHKPKDQPASEWMADIRVKGTWIHCYKYQTVEYLPSGKSGSPELPKLKIYANTFEMEGKEVHWLGEHLFYVEKELEPAFTVQLKEWWKKRKRLGAHN</sequence>